<dbReference type="InterPro" id="IPR008936">
    <property type="entry name" value="Rho_GTPase_activation_prot"/>
</dbReference>
<organism evidence="2 3">
    <name type="scientific">Limulus polyphemus</name>
    <name type="common">Atlantic horseshoe crab</name>
    <dbReference type="NCBI Taxonomy" id="6850"/>
    <lineage>
        <taxon>Eukaryota</taxon>
        <taxon>Metazoa</taxon>
        <taxon>Ecdysozoa</taxon>
        <taxon>Arthropoda</taxon>
        <taxon>Chelicerata</taxon>
        <taxon>Merostomata</taxon>
        <taxon>Xiphosura</taxon>
        <taxon>Limulidae</taxon>
        <taxon>Limulus</taxon>
    </lineage>
</organism>
<name>A0ABM1TCP2_LIMPO</name>
<dbReference type="PANTHER" id="PTHR23179:SF27">
    <property type="entry name" value="RHO GTPASE ACTIVATING PROTEIN AT 71E, ISOFORM D"/>
    <property type="match status" value="1"/>
</dbReference>
<reference evidence="3 4" key="1">
    <citation type="submission" date="2025-05" db="UniProtKB">
        <authorList>
            <consortium name="RefSeq"/>
        </authorList>
    </citation>
    <scope>IDENTIFICATION</scope>
    <source>
        <tissue evidence="3 4">Muscle</tissue>
    </source>
</reference>
<dbReference type="PROSITE" id="PS50238">
    <property type="entry name" value="RHOGAP"/>
    <property type="match status" value="1"/>
</dbReference>
<sequence length="194" mass="21642">MGLSLTRQPRIERIHFGVPLEQVCKDDIPAPLLVLILKLNKEGPYKKDIFRAPGHHKKVKKLIQFLKHGKLINIDSFSTHTLASVLKKFIRKLPGGIFGPQNENMLFNVIDIENTDEKLNEIHRLIISLPSVAQYLLVLLFGTFHAIAISSPTTQNGMSSEALGVSVAPSFFQSCASDRSVAIIDVPRFKVSYV</sequence>
<protein>
    <submittedName>
        <fullName evidence="3 4">Rho GTPase-activating protein 20-like</fullName>
    </submittedName>
</protein>
<dbReference type="SMART" id="SM00324">
    <property type="entry name" value="RhoGAP"/>
    <property type="match status" value="1"/>
</dbReference>
<dbReference type="SUPFAM" id="SSF48350">
    <property type="entry name" value="GTPase activation domain, GAP"/>
    <property type="match status" value="1"/>
</dbReference>
<dbReference type="Gene3D" id="1.10.555.10">
    <property type="entry name" value="Rho GTPase activation protein"/>
    <property type="match status" value="1"/>
</dbReference>
<gene>
    <name evidence="3 4" type="primary">LOC106469425</name>
</gene>
<dbReference type="Pfam" id="PF00620">
    <property type="entry name" value="RhoGAP"/>
    <property type="match status" value="1"/>
</dbReference>
<evidence type="ECO:0000259" key="1">
    <source>
        <dbReference type="PROSITE" id="PS50238"/>
    </source>
</evidence>
<dbReference type="PANTHER" id="PTHR23179">
    <property type="entry name" value="T-CELL ACTIVATION RHO GTPASE ACTIVATING PROTEIN-RELATED"/>
    <property type="match status" value="1"/>
</dbReference>
<evidence type="ECO:0000313" key="2">
    <source>
        <dbReference type="Proteomes" id="UP000694941"/>
    </source>
</evidence>
<proteinExistence type="predicted"/>
<keyword evidence="2" id="KW-1185">Reference proteome</keyword>
<dbReference type="RefSeq" id="XP_022253649.1">
    <property type="nucleotide sequence ID" value="XM_022397941.1"/>
</dbReference>
<dbReference type="Proteomes" id="UP000694941">
    <property type="component" value="Unplaced"/>
</dbReference>
<feature type="domain" description="Rho-GAP" evidence="1">
    <location>
        <begin position="18"/>
        <end position="194"/>
    </location>
</feature>
<evidence type="ECO:0000313" key="3">
    <source>
        <dbReference type="RefSeq" id="XP_022253648.1"/>
    </source>
</evidence>
<dbReference type="GeneID" id="106469425"/>
<evidence type="ECO:0000313" key="4">
    <source>
        <dbReference type="RefSeq" id="XP_022253649.1"/>
    </source>
</evidence>
<dbReference type="InterPro" id="IPR000198">
    <property type="entry name" value="RhoGAP_dom"/>
</dbReference>
<accession>A0ABM1TCP2</accession>
<dbReference type="RefSeq" id="XP_022253648.1">
    <property type="nucleotide sequence ID" value="XM_022397940.1"/>
</dbReference>